<evidence type="ECO:0000313" key="2">
    <source>
        <dbReference type="EMBL" id="KAG8174998.1"/>
    </source>
</evidence>
<dbReference type="EMBL" id="JAFNEN010001096">
    <property type="protein sequence ID" value="KAG8174998.1"/>
    <property type="molecule type" value="Genomic_DNA"/>
</dbReference>
<proteinExistence type="predicted"/>
<dbReference type="Proteomes" id="UP000827092">
    <property type="component" value="Unassembled WGS sequence"/>
</dbReference>
<reference evidence="2 3" key="1">
    <citation type="journal article" date="2022" name="Nat. Ecol. Evol.">
        <title>A masculinizing supergene underlies an exaggerated male reproductive morph in a spider.</title>
        <authorList>
            <person name="Hendrickx F."/>
            <person name="De Corte Z."/>
            <person name="Sonet G."/>
            <person name="Van Belleghem S.M."/>
            <person name="Kostlbacher S."/>
            <person name="Vangestel C."/>
        </authorList>
    </citation>
    <scope>NUCLEOTIDE SEQUENCE [LARGE SCALE GENOMIC DNA]</scope>
    <source>
        <strain evidence="2">W744_W776</strain>
    </source>
</reference>
<organism evidence="2 3">
    <name type="scientific">Oedothorax gibbosus</name>
    <dbReference type="NCBI Taxonomy" id="931172"/>
    <lineage>
        <taxon>Eukaryota</taxon>
        <taxon>Metazoa</taxon>
        <taxon>Ecdysozoa</taxon>
        <taxon>Arthropoda</taxon>
        <taxon>Chelicerata</taxon>
        <taxon>Arachnida</taxon>
        <taxon>Araneae</taxon>
        <taxon>Araneomorphae</taxon>
        <taxon>Entelegynae</taxon>
        <taxon>Araneoidea</taxon>
        <taxon>Linyphiidae</taxon>
        <taxon>Erigoninae</taxon>
        <taxon>Oedothorax</taxon>
    </lineage>
</organism>
<gene>
    <name evidence="2" type="ORF">JTE90_014333</name>
</gene>
<protein>
    <submittedName>
        <fullName evidence="2">Uncharacterized protein</fullName>
    </submittedName>
</protein>
<sequence>MNKLLTETHDKTEDWKKILNRLCKVKTEGRNSMVNRIAADVSLLRRAGAAIKVQPTSIARRTAGMTRGSKRLPSGRPANSEHPTKKKEHCLSENI</sequence>
<name>A0AAV6TTA1_9ARAC</name>
<accession>A0AAV6TTA1</accession>
<dbReference type="AlphaFoldDB" id="A0AAV6TTA1"/>
<evidence type="ECO:0000256" key="1">
    <source>
        <dbReference type="SAM" id="MobiDB-lite"/>
    </source>
</evidence>
<feature type="region of interest" description="Disordered" evidence="1">
    <location>
        <begin position="59"/>
        <end position="95"/>
    </location>
</feature>
<evidence type="ECO:0000313" key="3">
    <source>
        <dbReference type="Proteomes" id="UP000827092"/>
    </source>
</evidence>
<keyword evidence="3" id="KW-1185">Reference proteome</keyword>
<comment type="caution">
    <text evidence="2">The sequence shown here is derived from an EMBL/GenBank/DDBJ whole genome shotgun (WGS) entry which is preliminary data.</text>
</comment>